<dbReference type="AlphaFoldDB" id="A0A7J6M359"/>
<protein>
    <submittedName>
        <fullName evidence="2">Uncharacterized protein</fullName>
    </submittedName>
</protein>
<dbReference type="Proteomes" id="UP000570595">
    <property type="component" value="Unassembled WGS sequence"/>
</dbReference>
<feature type="transmembrane region" description="Helical" evidence="1">
    <location>
        <begin position="7"/>
        <end position="31"/>
    </location>
</feature>
<dbReference type="OrthoDB" id="429209at2759"/>
<name>A0A7J6M359_PEROL</name>
<organism evidence="2 3">
    <name type="scientific">Perkinsus olseni</name>
    <name type="common">Perkinsus atlanticus</name>
    <dbReference type="NCBI Taxonomy" id="32597"/>
    <lineage>
        <taxon>Eukaryota</taxon>
        <taxon>Sar</taxon>
        <taxon>Alveolata</taxon>
        <taxon>Perkinsozoa</taxon>
        <taxon>Perkinsea</taxon>
        <taxon>Perkinsida</taxon>
        <taxon>Perkinsidae</taxon>
        <taxon>Perkinsus</taxon>
    </lineage>
</organism>
<evidence type="ECO:0000313" key="3">
    <source>
        <dbReference type="Proteomes" id="UP000570595"/>
    </source>
</evidence>
<evidence type="ECO:0000313" key="2">
    <source>
        <dbReference type="EMBL" id="KAF4665531.1"/>
    </source>
</evidence>
<keyword evidence="1" id="KW-0472">Membrane</keyword>
<comment type="caution">
    <text evidence="2">The sequence shown here is derived from an EMBL/GenBank/DDBJ whole genome shotgun (WGS) entry which is preliminary data.</text>
</comment>
<proteinExistence type="predicted"/>
<dbReference type="EMBL" id="JABAHT010000092">
    <property type="protein sequence ID" value="KAF4665531.1"/>
    <property type="molecule type" value="Genomic_DNA"/>
</dbReference>
<feature type="non-terminal residue" evidence="2">
    <location>
        <position position="1"/>
    </location>
</feature>
<sequence length="1162" mass="128951">VLSVIGVFLYVSLSIMWVPGRALLPLLLIGFTAASRVCGGPLSLCWRFGTCSNSSPAGVSHDYCCSGEGLADSVNCWGHPGYPPEACCPGRFELPQATCPPELLDRIAWLLDRDAFDAPPLWKVATDEAAVDIFLKKHTTRRCAVAFIAHRIFLYTKIPRWAKHFGILVDPDAVSHDVFSLSSMVVAFDFLRQLPLTILIGDPVLSRLWIERALGHWRKLKCYVWQDTWQLHPRTGSCDADENSLEQEFKRRITFFLNRGAVPGVDDSRSMLSTAETGCELSKICAALILFLHGAITSEQVDYWWGRLRFPGFILTTSWPLLPLLSMASEAVLSTTRATAYQNDETPIVVVECNEVPVVTPSLHYNLSYISRFDCIPLLPQIIPDMGHVALLSPKRWDYENEASLPLMVASMIRNNLSVAGLPVVDPDERWSWPCLKFHRDDVFHQLVTVTPYATGYESYTADHSCVKCSTTSQSRIYEAQTFHKVSRICGGSATLPEFALCQDLIAFARGDFGIFTCHHYHPVRESPYFSRLDQLPEWLSATVGVTVLFVEASLPPRAITACAGEHRGSYGPCETHEFRAWISSWLADRDIVVQCASAFLPVPLHRYGIEPCPQVMNKSLWLNFNVCATETYSVDRDRRWPGVEFIGSSCSYAGLYRLPLAHTRLLFGDGVRVWVNHTVGYFKSSTGATLRGVSLEVAEWSATLPDLLAVTKEAQAAGTRFIALLPNATSTVAMGMLIRLTGAGCAVAGGLTRYGSSLLWPARRVRYGWWKVEVLDTRPDRRACQRADSTSATRVYRTEALLRILGQILDAEDTLLGDDAENFSPVAVASKVLLLDAVASRMGVDVCTCSQILFDEPDWAQQLKGVPFPGVHSVFIEGIRVDDVRRTCTVEAANSDAVLAENYKYMEHYRSVTPLCNRLWLEDSFIRLVEWWTSGAPEGSRVALARQGTLLSALYRSGDIGMIPWDYDLEVTLVGLDREYVGDPTETGLCSTVVAAGVFAGVLLKTCELVENLTFGMESDPTTALRERVAVQLGPFTIAVIHTEMLPSDLVAVPMFGASTKIHFSLRQWDWWYHNIYRGSSSKLIGGGNVADHNPWELCNHRGALGRSLCLPSCANRSFCDFPDLLPLTRASCGLWWEGSCRGRRQEALADAFVTSPPVTS</sequence>
<reference evidence="2 3" key="1">
    <citation type="submission" date="2020-04" db="EMBL/GenBank/DDBJ databases">
        <title>Perkinsus olseni comparative genomics.</title>
        <authorList>
            <person name="Bogema D.R."/>
        </authorList>
    </citation>
    <scope>NUCLEOTIDE SEQUENCE [LARGE SCALE GENOMIC DNA]</scope>
    <source>
        <strain evidence="2">ATCC PRA-179</strain>
    </source>
</reference>
<keyword evidence="1" id="KW-0812">Transmembrane</keyword>
<accession>A0A7J6M359</accession>
<gene>
    <name evidence="2" type="ORF">FOZ61_010841</name>
</gene>
<keyword evidence="1" id="KW-1133">Transmembrane helix</keyword>
<evidence type="ECO:0000256" key="1">
    <source>
        <dbReference type="SAM" id="Phobius"/>
    </source>
</evidence>